<dbReference type="AlphaFoldDB" id="A0A518G5J2"/>
<sequence length="113" mass="12609">MQQALLAKISDLEKQLGLQNELSKKIAGTSYRIKMGKKDRIWTFASNGVLLNNGNVTATRWSAFGNDAIICAGYDNGNIDICQFTNGFRDIEVIFIGDFKMSRTHHMGTIVNH</sequence>
<dbReference type="Proteomes" id="UP000318017">
    <property type="component" value="Chromosome"/>
</dbReference>
<accession>A0A518G5J2</accession>
<dbReference type="OrthoDB" id="1496095at2"/>
<reference evidence="1 2" key="1">
    <citation type="submission" date="2019-02" db="EMBL/GenBank/DDBJ databases">
        <title>Deep-cultivation of Planctomycetes and their phenomic and genomic characterization uncovers novel biology.</title>
        <authorList>
            <person name="Wiegand S."/>
            <person name="Jogler M."/>
            <person name="Boedeker C."/>
            <person name="Pinto D."/>
            <person name="Vollmers J."/>
            <person name="Rivas-Marin E."/>
            <person name="Kohn T."/>
            <person name="Peeters S.H."/>
            <person name="Heuer A."/>
            <person name="Rast P."/>
            <person name="Oberbeckmann S."/>
            <person name="Bunk B."/>
            <person name="Jeske O."/>
            <person name="Meyerdierks A."/>
            <person name="Storesund J.E."/>
            <person name="Kallscheuer N."/>
            <person name="Luecker S."/>
            <person name="Lage O.M."/>
            <person name="Pohl T."/>
            <person name="Merkel B.J."/>
            <person name="Hornburger P."/>
            <person name="Mueller R.-W."/>
            <person name="Bruemmer F."/>
            <person name="Labrenz M."/>
            <person name="Spormann A.M."/>
            <person name="Op den Camp H."/>
            <person name="Overmann J."/>
            <person name="Amann R."/>
            <person name="Jetten M.S.M."/>
            <person name="Mascher T."/>
            <person name="Medema M.H."/>
            <person name="Devos D.P."/>
            <person name="Kaster A.-K."/>
            <person name="Ovreas L."/>
            <person name="Rohde M."/>
            <person name="Galperin M.Y."/>
            <person name="Jogler C."/>
        </authorList>
    </citation>
    <scope>NUCLEOTIDE SEQUENCE [LARGE SCALE GENOMIC DNA]</scope>
    <source>
        <strain evidence="1 2">Q31a</strain>
    </source>
</reference>
<gene>
    <name evidence="1" type="ORF">Q31a_21620</name>
</gene>
<proteinExistence type="predicted"/>
<dbReference type="EMBL" id="CP036298">
    <property type="protein sequence ID" value="QDV23855.1"/>
    <property type="molecule type" value="Genomic_DNA"/>
</dbReference>
<dbReference type="KEGG" id="ahel:Q31a_21620"/>
<evidence type="ECO:0000313" key="1">
    <source>
        <dbReference type="EMBL" id="QDV23855.1"/>
    </source>
</evidence>
<name>A0A518G5J2_9BACT</name>
<protein>
    <submittedName>
        <fullName evidence="1">Uncharacterized protein</fullName>
    </submittedName>
</protein>
<dbReference type="RefSeq" id="WP_145077087.1">
    <property type="nucleotide sequence ID" value="NZ_CP036298.1"/>
</dbReference>
<evidence type="ECO:0000313" key="2">
    <source>
        <dbReference type="Proteomes" id="UP000318017"/>
    </source>
</evidence>
<organism evidence="1 2">
    <name type="scientific">Aureliella helgolandensis</name>
    <dbReference type="NCBI Taxonomy" id="2527968"/>
    <lineage>
        <taxon>Bacteria</taxon>
        <taxon>Pseudomonadati</taxon>
        <taxon>Planctomycetota</taxon>
        <taxon>Planctomycetia</taxon>
        <taxon>Pirellulales</taxon>
        <taxon>Pirellulaceae</taxon>
        <taxon>Aureliella</taxon>
    </lineage>
</organism>
<keyword evidence="2" id="KW-1185">Reference proteome</keyword>